<evidence type="ECO:0000313" key="5">
    <source>
        <dbReference type="Proteomes" id="UP000756132"/>
    </source>
</evidence>
<feature type="region of interest" description="Disordered" evidence="3">
    <location>
        <begin position="83"/>
        <end position="112"/>
    </location>
</feature>
<protein>
    <submittedName>
        <fullName evidence="4">Uncharacterized protein</fullName>
    </submittedName>
</protein>
<dbReference type="InterPro" id="IPR021765">
    <property type="entry name" value="UstYa-like"/>
</dbReference>
<dbReference type="Pfam" id="PF11807">
    <property type="entry name" value="UstYa"/>
    <property type="match status" value="1"/>
</dbReference>
<organism evidence="4 5">
    <name type="scientific">Passalora fulva</name>
    <name type="common">Tomato leaf mold</name>
    <name type="synonym">Cladosporium fulvum</name>
    <dbReference type="NCBI Taxonomy" id="5499"/>
    <lineage>
        <taxon>Eukaryota</taxon>
        <taxon>Fungi</taxon>
        <taxon>Dikarya</taxon>
        <taxon>Ascomycota</taxon>
        <taxon>Pezizomycotina</taxon>
        <taxon>Dothideomycetes</taxon>
        <taxon>Dothideomycetidae</taxon>
        <taxon>Mycosphaerellales</taxon>
        <taxon>Mycosphaerellaceae</taxon>
        <taxon>Fulvia</taxon>
    </lineage>
</organism>
<evidence type="ECO:0000313" key="4">
    <source>
        <dbReference type="EMBL" id="UJO18052.1"/>
    </source>
</evidence>
<dbReference type="KEGG" id="ffu:CLAFUR5_05898"/>
<dbReference type="PANTHER" id="PTHR33365">
    <property type="entry name" value="YALI0B05434P"/>
    <property type="match status" value="1"/>
</dbReference>
<dbReference type="EMBL" id="CP090167">
    <property type="protein sequence ID" value="UJO18052.1"/>
    <property type="molecule type" value="Genomic_DNA"/>
</dbReference>
<dbReference type="AlphaFoldDB" id="A0A9Q8LIE0"/>
<dbReference type="GeneID" id="71985776"/>
<evidence type="ECO:0000256" key="2">
    <source>
        <dbReference type="ARBA" id="ARBA00035112"/>
    </source>
</evidence>
<evidence type="ECO:0000256" key="3">
    <source>
        <dbReference type="SAM" id="MobiDB-lite"/>
    </source>
</evidence>
<proteinExistence type="inferred from homology"/>
<sequence length="112" mass="13028">MLRENLYYNYQYYRDQATDDMAPEWLMNSHTNHCVDALRERLLCTADIGLVPFFWPNASGNAMPDFGRDHKCHSHESVISWSQQHSASTEQLRNADHSQRDSVLPAARDFVK</sequence>
<accession>A0A9Q8LIE0</accession>
<name>A0A9Q8LIE0_PASFU</name>
<dbReference type="GO" id="GO:0043386">
    <property type="term" value="P:mycotoxin biosynthetic process"/>
    <property type="evidence" value="ECO:0007669"/>
    <property type="project" value="InterPro"/>
</dbReference>
<comment type="similarity">
    <text evidence="2">Belongs to the ustYa family.</text>
</comment>
<comment type="pathway">
    <text evidence="1">Mycotoxin biosynthesis.</text>
</comment>
<dbReference type="OrthoDB" id="3687641at2759"/>
<dbReference type="Proteomes" id="UP000756132">
    <property type="component" value="Chromosome 5"/>
</dbReference>
<keyword evidence="5" id="KW-1185">Reference proteome</keyword>
<dbReference type="PANTHER" id="PTHR33365:SF4">
    <property type="entry name" value="CYCLOCHLOROTINE BIOSYNTHESIS PROTEIN O"/>
    <property type="match status" value="1"/>
</dbReference>
<reference evidence="4" key="2">
    <citation type="journal article" date="2022" name="Microb. Genom.">
        <title>A chromosome-scale genome assembly of the tomato pathogen Cladosporium fulvum reveals a compartmentalized genome architecture and the presence of a dispensable chromosome.</title>
        <authorList>
            <person name="Zaccaron A.Z."/>
            <person name="Chen L.H."/>
            <person name="Samaras A."/>
            <person name="Stergiopoulos I."/>
        </authorList>
    </citation>
    <scope>NUCLEOTIDE SEQUENCE</scope>
    <source>
        <strain evidence="4">Race5_Kim</strain>
    </source>
</reference>
<gene>
    <name evidence="4" type="ORF">CLAFUR5_05898</name>
</gene>
<dbReference type="RefSeq" id="XP_047762418.1">
    <property type="nucleotide sequence ID" value="XM_047905046.1"/>
</dbReference>
<feature type="compositionally biased region" description="Polar residues" evidence="3">
    <location>
        <begin position="83"/>
        <end position="92"/>
    </location>
</feature>
<reference evidence="4" key="1">
    <citation type="submission" date="2021-12" db="EMBL/GenBank/DDBJ databases">
        <authorList>
            <person name="Zaccaron A."/>
            <person name="Stergiopoulos I."/>
        </authorList>
    </citation>
    <scope>NUCLEOTIDE SEQUENCE</scope>
    <source>
        <strain evidence="4">Race5_Kim</strain>
    </source>
</reference>
<evidence type="ECO:0000256" key="1">
    <source>
        <dbReference type="ARBA" id="ARBA00004685"/>
    </source>
</evidence>